<organism evidence="6 7">
    <name type="scientific">Cytobacillus oceanisediminis</name>
    <dbReference type="NCBI Taxonomy" id="665099"/>
    <lineage>
        <taxon>Bacteria</taxon>
        <taxon>Bacillati</taxon>
        <taxon>Bacillota</taxon>
        <taxon>Bacilli</taxon>
        <taxon>Bacillales</taxon>
        <taxon>Bacillaceae</taxon>
        <taxon>Cytobacillus</taxon>
    </lineage>
</organism>
<dbReference type="SMART" id="SM00365">
    <property type="entry name" value="LRR_SD22"/>
    <property type="match status" value="10"/>
</dbReference>
<feature type="domain" description="SLH" evidence="5">
    <location>
        <begin position="779"/>
        <end position="838"/>
    </location>
</feature>
<dbReference type="Gene3D" id="3.80.10.10">
    <property type="entry name" value="Ribonuclease Inhibitor"/>
    <property type="match status" value="2"/>
</dbReference>
<evidence type="ECO:0000256" key="3">
    <source>
        <dbReference type="ARBA" id="ARBA00022737"/>
    </source>
</evidence>
<dbReference type="InterPro" id="IPR050836">
    <property type="entry name" value="SDS22/Internalin_LRR"/>
</dbReference>
<dbReference type="GeneID" id="65406071"/>
<evidence type="ECO:0000256" key="4">
    <source>
        <dbReference type="SAM" id="MobiDB-lite"/>
    </source>
</evidence>
<dbReference type="SMART" id="SM00369">
    <property type="entry name" value="LRR_TYP"/>
    <property type="match status" value="7"/>
</dbReference>
<dbReference type="InterPro" id="IPR003591">
    <property type="entry name" value="Leu-rich_rpt_typical-subtyp"/>
</dbReference>
<dbReference type="PROSITE" id="PS51272">
    <property type="entry name" value="SLH"/>
    <property type="match status" value="3"/>
</dbReference>
<dbReference type="InterPro" id="IPR025875">
    <property type="entry name" value="Leu-rich_rpt_4"/>
</dbReference>
<dbReference type="Proteomes" id="UP000318667">
    <property type="component" value="Unassembled WGS sequence"/>
</dbReference>
<dbReference type="PANTHER" id="PTHR46652:SF3">
    <property type="entry name" value="LEUCINE-RICH REPEAT-CONTAINING PROTEIN 9"/>
    <property type="match status" value="1"/>
</dbReference>
<dbReference type="InterPro" id="IPR041498">
    <property type="entry name" value="Big_6"/>
</dbReference>
<dbReference type="Gene3D" id="2.60.40.10">
    <property type="entry name" value="Immunoglobulins"/>
    <property type="match status" value="4"/>
</dbReference>
<dbReference type="InterPro" id="IPR001611">
    <property type="entry name" value="Leu-rich_rpt"/>
</dbReference>
<keyword evidence="2" id="KW-0732">Signal</keyword>
<feature type="domain" description="SLH" evidence="5">
    <location>
        <begin position="903"/>
        <end position="958"/>
    </location>
</feature>
<keyword evidence="7" id="KW-1185">Reference proteome</keyword>
<evidence type="ECO:0000256" key="2">
    <source>
        <dbReference type="ARBA" id="ARBA00022729"/>
    </source>
</evidence>
<dbReference type="InterPro" id="IPR032675">
    <property type="entry name" value="LRR_dom_sf"/>
</dbReference>
<proteinExistence type="predicted"/>
<dbReference type="PROSITE" id="PS51450">
    <property type="entry name" value="LRR"/>
    <property type="match status" value="10"/>
</dbReference>
<dbReference type="InterPro" id="IPR001119">
    <property type="entry name" value="SLH_dom"/>
</dbReference>
<evidence type="ECO:0000256" key="1">
    <source>
        <dbReference type="ARBA" id="ARBA00022614"/>
    </source>
</evidence>
<dbReference type="PANTHER" id="PTHR46652">
    <property type="entry name" value="LEUCINE-RICH REPEAT AND IQ DOMAIN-CONTAINING PROTEIN 1-RELATED"/>
    <property type="match status" value="1"/>
</dbReference>
<evidence type="ECO:0000313" key="6">
    <source>
        <dbReference type="EMBL" id="TWH79257.1"/>
    </source>
</evidence>
<dbReference type="OrthoDB" id="1495777at2"/>
<evidence type="ECO:0000313" key="7">
    <source>
        <dbReference type="Proteomes" id="UP000318667"/>
    </source>
</evidence>
<comment type="caution">
    <text evidence="6">The sequence shown here is derived from an EMBL/GenBank/DDBJ whole genome shotgun (WGS) entry which is preliminary data.</text>
</comment>
<dbReference type="Pfam" id="PF00395">
    <property type="entry name" value="SLH"/>
    <property type="match status" value="3"/>
</dbReference>
<name>A0A562J7Z1_9BACI</name>
<sequence>MKKLRKGLPWAVAVTLTVSQTFIPAGIMAGTGNGSIAIAAEEDQIVNIPDMDLKAAINYLLYKIPGADITKSELESFETLDLSGKNIHSLEGLQYAVNLKELSLQYNQYIEDISPIANLINLEKLYISDNQIADLSPLENLNKLTHLDISNNNLSDISLVSSFTNLTYLHAAWNQITDLHPLANLTHLTRLFLDTNNISDISPLKSLVNLSMLGLSDNHISDLSTIANLPELRTLYLSGNNISDISPLANTRLSSIILADNQIEDITPLAGLTSMYSLNLTGNKITSIEALSNMNRINHLQLRANKIRDLSPLKYILNNVDHLDLAYNLITDISVIENSGAYIRDTIYEGNFIPYKDKQFQFIIPSQYRYFESIGEGPVEIPIQLESPKDREFDRSKGIIFTVESKNGRAEVTLTDDEKITIRGLSEGEEEVTLTFDNPQLNQTIQIGQVDLTAPEPPVVEPITDQSGYIRGTAEKYSDILIKIGSSVYETDTYNEGAFSYTVPVQKAGTAIEVFAKDGAGNVSQAAKMTVEDVTGPGLYFYTSHVTDQSTEITGKSELGSKVQLKVEDTLIGETVTDDEGLFKITFPAQKAGSLIKITAADAAGNESKNSMEVRDATPPAKPTVSEFSHNVITGTAEPNSNVQVQINGVHYGADWADADGNYTIEVPSQKVGTNIEIRAVDNSGNASEATVITVKDTTPPEKPVVGDITILDTAIKGIAEPGSTVEIKANGSTLGRNTAETDGQFEINIPQQTAGTQLSITAADANGNVSEEVLLTVQGISFPDVSSEHRFFNEISYLTGELVITGFPDGSFRPNATVTRAQAAIMIGRALKLDGEQRDTIFTDAGASLKASGYIAAATERGIITGFPDGTFRPDAPVTRGQMAIFLARAFELTEEAPVTFSDVSSKSSSYEYIKKILADRITSGYPDGTFRPDQNLIRADFSAFMARALEEEFKIK</sequence>
<keyword evidence="1" id="KW-0433">Leucine-rich repeat</keyword>
<accession>A0A562J7Z1</accession>
<gene>
    <name evidence="6" type="ORF">IQ19_05004</name>
</gene>
<feature type="domain" description="SLH" evidence="5">
    <location>
        <begin position="839"/>
        <end position="902"/>
    </location>
</feature>
<dbReference type="RefSeq" id="WP_144545947.1">
    <property type="nucleotide sequence ID" value="NZ_CBCSDC010000032.1"/>
</dbReference>
<reference evidence="6 7" key="1">
    <citation type="journal article" date="2015" name="Stand. Genomic Sci.">
        <title>Genomic Encyclopedia of Bacterial and Archaeal Type Strains, Phase III: the genomes of soil and plant-associated and newly described type strains.</title>
        <authorList>
            <person name="Whitman W.B."/>
            <person name="Woyke T."/>
            <person name="Klenk H.P."/>
            <person name="Zhou Y."/>
            <person name="Lilburn T.G."/>
            <person name="Beck B.J."/>
            <person name="De Vos P."/>
            <person name="Vandamme P."/>
            <person name="Eisen J.A."/>
            <person name="Garrity G."/>
            <person name="Hugenholtz P."/>
            <person name="Kyrpides N.C."/>
        </authorList>
    </citation>
    <scope>NUCLEOTIDE SEQUENCE [LARGE SCALE GENOMIC DNA]</scope>
    <source>
        <strain evidence="6 7">CGMCC 1.10115</strain>
    </source>
</reference>
<dbReference type="EMBL" id="VLKI01000024">
    <property type="protein sequence ID" value="TWH79257.1"/>
    <property type="molecule type" value="Genomic_DNA"/>
</dbReference>
<dbReference type="SUPFAM" id="SSF52058">
    <property type="entry name" value="L domain-like"/>
    <property type="match status" value="1"/>
</dbReference>
<dbReference type="InterPro" id="IPR013783">
    <property type="entry name" value="Ig-like_fold"/>
</dbReference>
<dbReference type="NCBIfam" id="NF033510">
    <property type="entry name" value="Ca_tandemer"/>
    <property type="match status" value="3"/>
</dbReference>
<evidence type="ECO:0000259" key="5">
    <source>
        <dbReference type="PROSITE" id="PS51272"/>
    </source>
</evidence>
<dbReference type="Pfam" id="PF12799">
    <property type="entry name" value="LRR_4"/>
    <property type="match status" value="4"/>
</dbReference>
<dbReference type="AlphaFoldDB" id="A0A562J7Z1"/>
<dbReference type="Pfam" id="PF17936">
    <property type="entry name" value="Big_6"/>
    <property type="match status" value="4"/>
</dbReference>
<keyword evidence="3" id="KW-0677">Repeat</keyword>
<protein>
    <submittedName>
        <fullName evidence="6">Leucine rich repeat (LRR) protein</fullName>
    </submittedName>
</protein>
<feature type="region of interest" description="Disordered" evidence="4">
    <location>
        <begin position="606"/>
        <end position="625"/>
    </location>
</feature>